<accession>A0A814MGG3</accession>
<evidence type="ECO:0000313" key="2">
    <source>
        <dbReference type="Proteomes" id="UP000663852"/>
    </source>
</evidence>
<comment type="caution">
    <text evidence="1">The sequence shown here is derived from an EMBL/GenBank/DDBJ whole genome shotgun (WGS) entry which is preliminary data.</text>
</comment>
<sequence>MNTEFSPGVDPEEIKQYLHGLGLIPVDEYYIQLRQMLKRQEQSSKTTNEQIQRKLAENGIHKDDLSKNFSLLCPRKRVSFSPVITRKRGKAIKKRTPSASQLTTVTTTVITSSTPMNDQSSTQKRTEESNIIGYDQPLDLRVRTKSASKL</sequence>
<dbReference type="Proteomes" id="UP000663852">
    <property type="component" value="Unassembled WGS sequence"/>
</dbReference>
<dbReference type="AlphaFoldDB" id="A0A814MGG3"/>
<evidence type="ECO:0000313" key="1">
    <source>
        <dbReference type="EMBL" id="CAF1076185.1"/>
    </source>
</evidence>
<protein>
    <submittedName>
        <fullName evidence="1">Uncharacterized protein</fullName>
    </submittedName>
</protein>
<dbReference type="EMBL" id="CAJNOJ010000087">
    <property type="protein sequence ID" value="CAF1076185.1"/>
    <property type="molecule type" value="Genomic_DNA"/>
</dbReference>
<organism evidence="1 2">
    <name type="scientific">Adineta ricciae</name>
    <name type="common">Rotifer</name>
    <dbReference type="NCBI Taxonomy" id="249248"/>
    <lineage>
        <taxon>Eukaryota</taxon>
        <taxon>Metazoa</taxon>
        <taxon>Spiralia</taxon>
        <taxon>Gnathifera</taxon>
        <taxon>Rotifera</taxon>
        <taxon>Eurotatoria</taxon>
        <taxon>Bdelloidea</taxon>
        <taxon>Adinetida</taxon>
        <taxon>Adinetidae</taxon>
        <taxon>Adineta</taxon>
    </lineage>
</organism>
<name>A0A814MGG3_ADIRI</name>
<proteinExistence type="predicted"/>
<gene>
    <name evidence="1" type="ORF">EDS130_LOCUS18707</name>
</gene>
<dbReference type="OrthoDB" id="10023087at2759"/>
<reference evidence="1" key="1">
    <citation type="submission" date="2021-02" db="EMBL/GenBank/DDBJ databases">
        <authorList>
            <person name="Nowell W R."/>
        </authorList>
    </citation>
    <scope>NUCLEOTIDE SEQUENCE</scope>
</reference>